<dbReference type="PANTHER" id="PTHR45526">
    <property type="entry name" value="TRANSCRIPTIONAL REGULATORY PROTEIN DPIA"/>
    <property type="match status" value="1"/>
</dbReference>
<organism evidence="1 2">
    <name type="scientific">Klebsiella variicola</name>
    <dbReference type="NCBI Taxonomy" id="244366"/>
    <lineage>
        <taxon>Bacteria</taxon>
        <taxon>Pseudomonadati</taxon>
        <taxon>Pseudomonadota</taxon>
        <taxon>Gammaproteobacteria</taxon>
        <taxon>Enterobacterales</taxon>
        <taxon>Enterobacteriaceae</taxon>
        <taxon>Klebsiella/Raoultella group</taxon>
        <taxon>Klebsiella</taxon>
        <taxon>Klebsiella pneumoniae complex</taxon>
    </lineage>
</organism>
<sequence>ALQAWRKKREVTQAKSCYAQADIDTLLRRGIPQQESARRLPKGLTPQTLRLVCQWIDDHQARDFSTNELAAALQISRVSCRKYLIWLEQINVLFTTNHYGITGRPEYRYRLVVENLMLLTQYSQ</sequence>
<protein>
    <submittedName>
        <fullName evidence="1">Two-component system response regulator DcuR</fullName>
    </submittedName>
</protein>
<dbReference type="Proteomes" id="UP000234473">
    <property type="component" value="Unassembled WGS sequence"/>
</dbReference>
<proteinExistence type="predicted"/>
<gene>
    <name evidence="1" type="ORF">CWM98_34745</name>
</gene>
<dbReference type="InterPro" id="IPR051271">
    <property type="entry name" value="2C-system_Tx_regulators"/>
</dbReference>
<dbReference type="EMBL" id="PICB01002835">
    <property type="protein sequence ID" value="PLP37730.1"/>
    <property type="molecule type" value="Genomic_DNA"/>
</dbReference>
<dbReference type="GO" id="GO:0000156">
    <property type="term" value="F:phosphorelay response regulator activity"/>
    <property type="evidence" value="ECO:0007669"/>
    <property type="project" value="TreeGrafter"/>
</dbReference>
<dbReference type="AlphaFoldDB" id="A0A2N5A4D5"/>
<name>A0A2N5A4D5_KLEVA</name>
<accession>A0A2N5A4D5</accession>
<reference evidence="1 2" key="1">
    <citation type="submission" date="2017-11" db="EMBL/GenBank/DDBJ databases">
        <authorList>
            <person name="Han C.G."/>
        </authorList>
    </citation>
    <scope>NUCLEOTIDE SEQUENCE [LARGE SCALE GENOMIC DNA]</scope>
    <source>
        <strain evidence="1 2">A5</strain>
    </source>
</reference>
<feature type="non-terminal residue" evidence="1">
    <location>
        <position position="1"/>
    </location>
</feature>
<dbReference type="PANTHER" id="PTHR45526:SF1">
    <property type="entry name" value="TRANSCRIPTIONAL REGULATORY PROTEIN DCUR-RELATED"/>
    <property type="match status" value="1"/>
</dbReference>
<evidence type="ECO:0000313" key="1">
    <source>
        <dbReference type="EMBL" id="PLP37730.1"/>
    </source>
</evidence>
<reference evidence="1 2" key="2">
    <citation type="submission" date="2018-01" db="EMBL/GenBank/DDBJ databases">
        <title>Genomic study of Klebsiella pneumoniae.</title>
        <authorList>
            <person name="Yang Y."/>
            <person name="Bicalho R."/>
        </authorList>
    </citation>
    <scope>NUCLEOTIDE SEQUENCE [LARGE SCALE GENOMIC DNA]</scope>
    <source>
        <strain evidence="1 2">A5</strain>
    </source>
</reference>
<comment type="caution">
    <text evidence="1">The sequence shown here is derived from an EMBL/GenBank/DDBJ whole genome shotgun (WGS) entry which is preliminary data.</text>
</comment>
<evidence type="ECO:0000313" key="2">
    <source>
        <dbReference type="Proteomes" id="UP000234473"/>
    </source>
</evidence>